<name>A0A8B9PBZ8_APTOW</name>
<proteinExistence type="predicted"/>
<reference evidence="2" key="1">
    <citation type="submission" date="2025-08" db="UniProtKB">
        <authorList>
            <consortium name="Ensembl"/>
        </authorList>
    </citation>
    <scope>IDENTIFICATION</scope>
</reference>
<feature type="region of interest" description="Disordered" evidence="1">
    <location>
        <begin position="141"/>
        <end position="171"/>
    </location>
</feature>
<evidence type="ECO:0000256" key="1">
    <source>
        <dbReference type="SAM" id="MobiDB-lite"/>
    </source>
</evidence>
<evidence type="ECO:0000313" key="3">
    <source>
        <dbReference type="Proteomes" id="UP000694424"/>
    </source>
</evidence>
<dbReference type="AlphaFoldDB" id="A0A8B9PBZ8"/>
<evidence type="ECO:0000313" key="2">
    <source>
        <dbReference type="Ensembl" id="ENSAOWP00000008423.1"/>
    </source>
</evidence>
<feature type="compositionally biased region" description="Basic residues" evidence="1">
    <location>
        <begin position="143"/>
        <end position="155"/>
    </location>
</feature>
<sequence>MERANTITYLKGETIGTETRKKGNKECAATGLVARYTIIHRLPFQISGLHEKTKRGKAKKNFYYTGHEVKSFKEYNSPLRNNKCNLYRTRERIPARDNALRHIQLGQPKSTDIRYLLYVVSLHGAHTNCWSRWLPTWAGRARPGNRREKKKKKKKTAESSRRHSMSFYCED</sequence>
<reference evidence="2" key="2">
    <citation type="submission" date="2025-09" db="UniProtKB">
        <authorList>
            <consortium name="Ensembl"/>
        </authorList>
    </citation>
    <scope>IDENTIFICATION</scope>
</reference>
<dbReference type="Ensembl" id="ENSAOWT00000009539.1">
    <property type="protein sequence ID" value="ENSAOWP00000008423.1"/>
    <property type="gene ID" value="ENSAOWG00000005795.1"/>
</dbReference>
<accession>A0A8B9PBZ8</accession>
<protein>
    <submittedName>
        <fullName evidence="2">Uncharacterized protein</fullName>
    </submittedName>
</protein>
<organism evidence="2 3">
    <name type="scientific">Apteryx owenii</name>
    <name type="common">Little spotted kiwi</name>
    <dbReference type="NCBI Taxonomy" id="8824"/>
    <lineage>
        <taxon>Eukaryota</taxon>
        <taxon>Metazoa</taxon>
        <taxon>Chordata</taxon>
        <taxon>Craniata</taxon>
        <taxon>Vertebrata</taxon>
        <taxon>Euteleostomi</taxon>
        <taxon>Archelosauria</taxon>
        <taxon>Archosauria</taxon>
        <taxon>Dinosauria</taxon>
        <taxon>Saurischia</taxon>
        <taxon>Theropoda</taxon>
        <taxon>Coelurosauria</taxon>
        <taxon>Aves</taxon>
        <taxon>Palaeognathae</taxon>
        <taxon>Apterygiformes</taxon>
        <taxon>Apterygidae</taxon>
        <taxon>Apteryx</taxon>
    </lineage>
</organism>
<keyword evidence="3" id="KW-1185">Reference proteome</keyword>
<dbReference type="Proteomes" id="UP000694424">
    <property type="component" value="Unplaced"/>
</dbReference>